<keyword evidence="3" id="KW-1185">Reference proteome</keyword>
<dbReference type="Pfam" id="PF13136">
    <property type="entry name" value="DUF3984"/>
    <property type="match status" value="1"/>
</dbReference>
<reference evidence="2" key="1">
    <citation type="journal article" date="2020" name="Stud. Mycol.">
        <title>101 Dothideomycetes genomes: a test case for predicting lifestyles and emergence of pathogens.</title>
        <authorList>
            <person name="Haridas S."/>
            <person name="Albert R."/>
            <person name="Binder M."/>
            <person name="Bloem J."/>
            <person name="Labutti K."/>
            <person name="Salamov A."/>
            <person name="Andreopoulos B."/>
            <person name="Baker S."/>
            <person name="Barry K."/>
            <person name="Bills G."/>
            <person name="Bluhm B."/>
            <person name="Cannon C."/>
            <person name="Castanera R."/>
            <person name="Culley D."/>
            <person name="Daum C."/>
            <person name="Ezra D."/>
            <person name="Gonzalez J."/>
            <person name="Henrissat B."/>
            <person name="Kuo A."/>
            <person name="Liang C."/>
            <person name="Lipzen A."/>
            <person name="Lutzoni F."/>
            <person name="Magnuson J."/>
            <person name="Mondo S."/>
            <person name="Nolan M."/>
            <person name="Ohm R."/>
            <person name="Pangilinan J."/>
            <person name="Park H.-J."/>
            <person name="Ramirez L."/>
            <person name="Alfaro M."/>
            <person name="Sun H."/>
            <person name="Tritt A."/>
            <person name="Yoshinaga Y."/>
            <person name="Zwiers L.-H."/>
            <person name="Turgeon B."/>
            <person name="Goodwin S."/>
            <person name="Spatafora J."/>
            <person name="Crous P."/>
            <person name="Grigoriev I."/>
        </authorList>
    </citation>
    <scope>NUCLEOTIDE SEQUENCE</scope>
    <source>
        <strain evidence="2">CBS 115976</strain>
    </source>
</reference>
<gene>
    <name evidence="2" type="ORF">BT63DRAFT_442729</name>
</gene>
<dbReference type="Proteomes" id="UP000799302">
    <property type="component" value="Unassembled WGS sequence"/>
</dbReference>
<feature type="compositionally biased region" description="Basic and acidic residues" evidence="1">
    <location>
        <begin position="318"/>
        <end position="336"/>
    </location>
</feature>
<organism evidence="2 3">
    <name type="scientific">Microthyrium microscopicum</name>
    <dbReference type="NCBI Taxonomy" id="703497"/>
    <lineage>
        <taxon>Eukaryota</taxon>
        <taxon>Fungi</taxon>
        <taxon>Dikarya</taxon>
        <taxon>Ascomycota</taxon>
        <taxon>Pezizomycotina</taxon>
        <taxon>Dothideomycetes</taxon>
        <taxon>Dothideomycetes incertae sedis</taxon>
        <taxon>Microthyriales</taxon>
        <taxon>Microthyriaceae</taxon>
        <taxon>Microthyrium</taxon>
    </lineage>
</organism>
<feature type="compositionally biased region" description="Polar residues" evidence="1">
    <location>
        <begin position="47"/>
        <end position="59"/>
    </location>
</feature>
<evidence type="ECO:0000313" key="2">
    <source>
        <dbReference type="EMBL" id="KAF2665309.1"/>
    </source>
</evidence>
<feature type="compositionally biased region" description="Polar residues" evidence="1">
    <location>
        <begin position="337"/>
        <end position="349"/>
    </location>
</feature>
<dbReference type="OrthoDB" id="5339776at2759"/>
<feature type="compositionally biased region" description="Basic residues" evidence="1">
    <location>
        <begin position="67"/>
        <end position="76"/>
    </location>
</feature>
<feature type="compositionally biased region" description="Acidic residues" evidence="1">
    <location>
        <begin position="35"/>
        <end position="44"/>
    </location>
</feature>
<feature type="region of interest" description="Disordered" evidence="1">
    <location>
        <begin position="1"/>
        <end position="81"/>
    </location>
</feature>
<name>A0A6A6TZ03_9PEZI</name>
<feature type="compositionally biased region" description="Acidic residues" evidence="1">
    <location>
        <begin position="303"/>
        <end position="313"/>
    </location>
</feature>
<accession>A0A6A6TZ03</accession>
<feature type="region of interest" description="Disordered" evidence="1">
    <location>
        <begin position="198"/>
        <end position="224"/>
    </location>
</feature>
<dbReference type="EMBL" id="MU004240">
    <property type="protein sequence ID" value="KAF2665309.1"/>
    <property type="molecule type" value="Genomic_DNA"/>
</dbReference>
<evidence type="ECO:0000313" key="3">
    <source>
        <dbReference type="Proteomes" id="UP000799302"/>
    </source>
</evidence>
<proteinExistence type="predicted"/>
<dbReference type="InterPro" id="IPR025040">
    <property type="entry name" value="DUF3984"/>
</dbReference>
<feature type="compositionally biased region" description="Polar residues" evidence="1">
    <location>
        <begin position="1"/>
        <end position="22"/>
    </location>
</feature>
<feature type="region of interest" description="Disordered" evidence="1">
    <location>
        <begin position="303"/>
        <end position="360"/>
    </location>
</feature>
<protein>
    <submittedName>
        <fullName evidence="2">Uncharacterized protein</fullName>
    </submittedName>
</protein>
<sequence length="788" mass="87882">MAVSPSSPGTRPNRRSFPNLTHLSLAPLSSRFPIDDDGYDEELDQVPRSSYIQGRSAPTTPGILSRTPKKKNRAKKTATYAHESYFPPQQRSHDAPITKAKSASIITDSHAKSSLGLSALPTGPTSPLYRRTLSKPSIQSNDEWLHRAGLVIASEMREGKGQSWLVSRESSTSLVPSQEDADETYQREQREREVLVENFHSRAASRQTSRAGSRVASAKTSRRPSRVGSKVDFVGLTDSRAMTSRAVEGYFDELDVEPDFVDKEGEDELEDAAEVERLSKISTFGLGGLVDRLIGWPLFNVEEPSDSEEEEQESGTPEDVKERKAELLRRRKEQMERTANSSASATNPIPVTEPPLQEEEGGWKDAAWLFSVASKVVFSQNVAVMAQSLCNSNIWEESAMLATLPNNDSEVDDDLFGTSSIIHINLQFNRESPTYNIKNVSKKQRCTISPADVAPPESFESVALRAINIDVQLVSANGSELPEDWVEEVASSSPIYGYDTLDEIRQDNRDPFLESGAWVDDSSPIIVESDDEFEFEALIDSTASSCPVSLESSQTDVSLFDEPQVSRELDGEIPKEEHVVHEHFLLIEGLIQVLLHGSSDPSSQVIVTENSMASSLRELVPSIFSPRFLANIATRIPLMQTIARSLSSTSLNQRIQSPSLKYKLSLLADPSRAPQNDEKEGEPDVKTRNALVYHRLWKLLTPQRDVRQSETLMSVGPKRRKRNVMSRQTNDLEDMDIEMEMAYVEDLEEENSNVRRRETGCVKFLALGLQTLNMRSTIDHRADSLPRD</sequence>
<evidence type="ECO:0000256" key="1">
    <source>
        <dbReference type="SAM" id="MobiDB-lite"/>
    </source>
</evidence>
<dbReference type="AlphaFoldDB" id="A0A6A6TZ03"/>